<dbReference type="EMBL" id="JABDYC010000008">
    <property type="protein sequence ID" value="MBX5025377.1"/>
    <property type="molecule type" value="Genomic_DNA"/>
</dbReference>
<dbReference type="Proteomes" id="UP000749740">
    <property type="component" value="Unassembled WGS sequence"/>
</dbReference>
<evidence type="ECO:0000313" key="3">
    <source>
        <dbReference type="Proteomes" id="UP000749740"/>
    </source>
</evidence>
<protein>
    <submittedName>
        <fullName evidence="1">Uncharacterized protein</fullName>
    </submittedName>
</protein>
<accession>A0A9Q3MEH5</accession>
<evidence type="ECO:0000313" key="1">
    <source>
        <dbReference type="EMBL" id="MBX5025377.1"/>
    </source>
</evidence>
<organism evidence="1 3">
    <name type="scientific">Rhizobium lentis</name>
    <dbReference type="NCBI Taxonomy" id="1138194"/>
    <lineage>
        <taxon>Bacteria</taxon>
        <taxon>Pseudomonadati</taxon>
        <taxon>Pseudomonadota</taxon>
        <taxon>Alphaproteobacteria</taxon>
        <taxon>Hyphomicrobiales</taxon>
        <taxon>Rhizobiaceae</taxon>
        <taxon>Rhizobium/Agrobacterium group</taxon>
        <taxon>Rhizobium</taxon>
    </lineage>
</organism>
<proteinExistence type="predicted"/>
<reference evidence="1 4" key="1">
    <citation type="submission" date="2020-04" db="EMBL/GenBank/DDBJ databases">
        <title>Global-level population genomics: horizontal gene transfer, symbiosis and evolution in Rhizobia.</title>
        <authorList>
            <person name="Gai Y."/>
        </authorList>
    </citation>
    <scope>NUCLEOTIDE SEQUENCE</scope>
    <source>
        <strain evidence="2 4">BLR33</strain>
        <strain evidence="1">BLR57</strain>
    </source>
</reference>
<gene>
    <name evidence="2" type="ORF">HJB60_29900</name>
    <name evidence="1" type="ORF">HJB63_22800</name>
</gene>
<dbReference type="GeneID" id="66144101"/>
<evidence type="ECO:0000313" key="2">
    <source>
        <dbReference type="EMBL" id="MBX5093348.1"/>
    </source>
</evidence>
<keyword evidence="4" id="KW-1185">Reference proteome</keyword>
<comment type="caution">
    <text evidence="1">The sequence shown here is derived from an EMBL/GenBank/DDBJ whole genome shotgun (WGS) entry which is preliminary data.</text>
</comment>
<sequence>MTIVAVRRTISKRTTRAFDIRASRLNSERGLAQDIAPLARKIQVSCSAKPARLGPCRCRDDAGPGADGEHSGHAQIFIAGQLSSVAFLGSVMTGPVLVPDCKAGN</sequence>
<dbReference type="Proteomes" id="UP000770629">
    <property type="component" value="Unassembled WGS sequence"/>
</dbReference>
<name>A0A9Q3MEH5_9HYPH</name>
<evidence type="ECO:0000313" key="4">
    <source>
        <dbReference type="Proteomes" id="UP000770629"/>
    </source>
</evidence>
<dbReference type="RefSeq" id="WP_207246257.1">
    <property type="nucleotide sequence ID" value="NZ_CP071458.1"/>
</dbReference>
<dbReference type="AlphaFoldDB" id="A0A9Q3MEH5"/>
<dbReference type="EMBL" id="JABDYF010000017">
    <property type="protein sequence ID" value="MBX5093348.1"/>
    <property type="molecule type" value="Genomic_DNA"/>
</dbReference>